<organism evidence="2 5">
    <name type="scientific">Agathobacter rectalis</name>
    <dbReference type="NCBI Taxonomy" id="39491"/>
    <lineage>
        <taxon>Bacteria</taxon>
        <taxon>Bacillati</taxon>
        <taxon>Bacillota</taxon>
        <taxon>Clostridia</taxon>
        <taxon>Lachnospirales</taxon>
        <taxon>Lachnospiraceae</taxon>
        <taxon>Agathobacter</taxon>
    </lineage>
</organism>
<dbReference type="SUPFAM" id="SSF47090">
    <property type="entry name" value="PGBD-like"/>
    <property type="match status" value="1"/>
</dbReference>
<dbReference type="EMBL" id="QRUJ01000049">
    <property type="protein sequence ID" value="RGR50968.1"/>
    <property type="molecule type" value="Genomic_DNA"/>
</dbReference>
<evidence type="ECO:0000313" key="3">
    <source>
        <dbReference type="EMBL" id="RGU18575.1"/>
    </source>
</evidence>
<dbReference type="Proteomes" id="UP000266066">
    <property type="component" value="Unassembled WGS sequence"/>
</dbReference>
<dbReference type="InterPro" id="IPR036365">
    <property type="entry name" value="PGBD-like_sf"/>
</dbReference>
<evidence type="ECO:0000259" key="1">
    <source>
        <dbReference type="Pfam" id="PF01471"/>
    </source>
</evidence>
<dbReference type="AlphaFoldDB" id="A0A395UXW3"/>
<accession>A0A395UXW3</accession>
<dbReference type="Proteomes" id="UP000283297">
    <property type="component" value="Unassembled WGS sequence"/>
</dbReference>
<dbReference type="InterPro" id="IPR036366">
    <property type="entry name" value="PGBDSf"/>
</dbReference>
<proteinExistence type="predicted"/>
<protein>
    <submittedName>
        <fullName evidence="2">Peptidoglycan-binding protein</fullName>
    </submittedName>
</protein>
<evidence type="ECO:0000313" key="4">
    <source>
        <dbReference type="EMBL" id="RHL25333.1"/>
    </source>
</evidence>
<comment type="caution">
    <text evidence="2">The sequence shown here is derived from an EMBL/GenBank/DDBJ whole genome shotgun (WGS) entry which is preliminary data.</text>
</comment>
<evidence type="ECO:0000313" key="2">
    <source>
        <dbReference type="EMBL" id="RGR50968.1"/>
    </source>
</evidence>
<evidence type="ECO:0000313" key="5">
    <source>
        <dbReference type="Proteomes" id="UP000266066"/>
    </source>
</evidence>
<dbReference type="InterPro" id="IPR002477">
    <property type="entry name" value="Peptidoglycan-bd-like"/>
</dbReference>
<gene>
    <name evidence="4" type="ORF">DW028_14815</name>
    <name evidence="3" type="ORF">DWW89_16720</name>
    <name evidence="2" type="ORF">DWY38_16585</name>
</gene>
<dbReference type="EMBL" id="QRON01000021">
    <property type="protein sequence ID" value="RHL25333.1"/>
    <property type="molecule type" value="Genomic_DNA"/>
</dbReference>
<dbReference type="Pfam" id="PF01471">
    <property type="entry name" value="PG_binding_1"/>
    <property type="match status" value="1"/>
</dbReference>
<dbReference type="RefSeq" id="WP_117995300.1">
    <property type="nucleotide sequence ID" value="NZ_QRON01000021.1"/>
</dbReference>
<reference evidence="5 6" key="1">
    <citation type="submission" date="2018-08" db="EMBL/GenBank/DDBJ databases">
        <title>A genome reference for cultivated species of the human gut microbiota.</title>
        <authorList>
            <person name="Zou Y."/>
            <person name="Xue W."/>
            <person name="Luo G."/>
        </authorList>
    </citation>
    <scope>NUCLEOTIDE SEQUENCE [LARGE SCALE GENOMIC DNA]</scope>
    <source>
        <strain evidence="3 7">AF17-27</strain>
        <strain evidence="2 5">AF25-15</strain>
        <strain evidence="4 6">AF38-24</strain>
    </source>
</reference>
<dbReference type="EMBL" id="QRXR01000054">
    <property type="protein sequence ID" value="RGU18575.1"/>
    <property type="molecule type" value="Genomic_DNA"/>
</dbReference>
<evidence type="ECO:0000313" key="7">
    <source>
        <dbReference type="Proteomes" id="UP000283765"/>
    </source>
</evidence>
<sequence>MENYDNLRYTYEQVLSGTGYYMQDNLLRYSVGVKTTQEKLNATGYNCGTPNGKFDSGTNTAVRDFQNAKWLTIDGKVGNGMTSLYNSSGNVDIYASKIEAAYTTYKNA</sequence>
<dbReference type="Proteomes" id="UP000283765">
    <property type="component" value="Unassembled WGS sequence"/>
</dbReference>
<name>A0A395UXW3_9FIRM</name>
<feature type="domain" description="Peptidoglycan binding-like" evidence="1">
    <location>
        <begin position="32"/>
        <end position="79"/>
    </location>
</feature>
<evidence type="ECO:0000313" key="6">
    <source>
        <dbReference type="Proteomes" id="UP000283297"/>
    </source>
</evidence>
<dbReference type="Gene3D" id="1.10.101.10">
    <property type="entry name" value="PGBD-like superfamily/PGBD"/>
    <property type="match status" value="1"/>
</dbReference>